<evidence type="ECO:0000313" key="2">
    <source>
        <dbReference type="EMBL" id="MDO1451472.1"/>
    </source>
</evidence>
<evidence type="ECO:0000259" key="1">
    <source>
        <dbReference type="Pfam" id="PF13568"/>
    </source>
</evidence>
<proteinExistence type="predicted"/>
<evidence type="ECO:0000313" key="3">
    <source>
        <dbReference type="Proteomes" id="UP001168528"/>
    </source>
</evidence>
<dbReference type="Proteomes" id="UP001168528">
    <property type="component" value="Unassembled WGS sequence"/>
</dbReference>
<accession>A0ABT8RH86</accession>
<dbReference type="InterPro" id="IPR011250">
    <property type="entry name" value="OMP/PagP_B-barrel"/>
</dbReference>
<sequence>MLKSLLSFLLISILLLSPLYGQSDFRDGYIVTHNGDTLRGFVDNRTETKNARQVGFKSTLSGEVTKYDPTTINAYGLTGDKMYEAKTIPVDSTSTQKAFVELLVKGKISLYRFKNDGSLYIEKDAKPLQALYQTDIKVYRNGLPYIQIRKNYIGTLQWYMSDCSQIQKKIDHAKLDYLSLMKIVDAYNHCGQEKGSLRTKRKFIVISAGAVGGLQVSKMHSSTEGRGLVEYINHAQFGYSLQPSGGVFIKTNFPWITTKISLYAEGQYTKAHYSSNYVWTMPNAVVNYREELAYTLSYLRIPVLLRYTFPRGRIKPFVQAGGTFDFILSQSSRHISEQEWTNTKTVYTFENKPASFNPSFFYGTIGTGLEFSLSKKLWGFIELRGAYGATATVAKSAEKINTTFQILSLQTGIGF</sequence>
<organism evidence="2 3">
    <name type="scientific">Rhodocytophaga aerolata</name>
    <dbReference type="NCBI Taxonomy" id="455078"/>
    <lineage>
        <taxon>Bacteria</taxon>
        <taxon>Pseudomonadati</taxon>
        <taxon>Bacteroidota</taxon>
        <taxon>Cytophagia</taxon>
        <taxon>Cytophagales</taxon>
        <taxon>Rhodocytophagaceae</taxon>
        <taxon>Rhodocytophaga</taxon>
    </lineage>
</organism>
<dbReference type="RefSeq" id="WP_302042269.1">
    <property type="nucleotide sequence ID" value="NZ_JAUKPO010000062.1"/>
</dbReference>
<dbReference type="EMBL" id="JAUKPO010000062">
    <property type="protein sequence ID" value="MDO1451472.1"/>
    <property type="molecule type" value="Genomic_DNA"/>
</dbReference>
<gene>
    <name evidence="2" type="ORF">Q0590_34680</name>
</gene>
<name>A0ABT8RH86_9BACT</name>
<reference evidence="2" key="1">
    <citation type="submission" date="2023-07" db="EMBL/GenBank/DDBJ databases">
        <title>The genome sequence of Rhodocytophaga aerolata KACC 12507.</title>
        <authorList>
            <person name="Zhang X."/>
        </authorList>
    </citation>
    <scope>NUCLEOTIDE SEQUENCE</scope>
    <source>
        <strain evidence="2">KACC 12507</strain>
    </source>
</reference>
<protein>
    <submittedName>
        <fullName evidence="2">Outer membrane beta-barrel protein</fullName>
    </submittedName>
</protein>
<keyword evidence="3" id="KW-1185">Reference proteome</keyword>
<feature type="domain" description="Outer membrane protein beta-barrel" evidence="1">
    <location>
        <begin position="207"/>
        <end position="388"/>
    </location>
</feature>
<comment type="caution">
    <text evidence="2">The sequence shown here is derived from an EMBL/GenBank/DDBJ whole genome shotgun (WGS) entry which is preliminary data.</text>
</comment>
<dbReference type="InterPro" id="IPR025665">
    <property type="entry name" value="Beta-barrel_OMP_2"/>
</dbReference>
<dbReference type="Pfam" id="PF13568">
    <property type="entry name" value="OMP_b-brl_2"/>
    <property type="match status" value="1"/>
</dbReference>
<dbReference type="SUPFAM" id="SSF56925">
    <property type="entry name" value="OMPA-like"/>
    <property type="match status" value="1"/>
</dbReference>